<name>A0A0Q3CHD1_ECOLX</name>
<organism evidence="1 2">
    <name type="scientific">Escherichia coli</name>
    <dbReference type="NCBI Taxonomy" id="562"/>
    <lineage>
        <taxon>Bacteria</taxon>
        <taxon>Pseudomonadati</taxon>
        <taxon>Pseudomonadota</taxon>
        <taxon>Gammaproteobacteria</taxon>
        <taxon>Enterobacterales</taxon>
        <taxon>Enterobacteriaceae</taxon>
        <taxon>Escherichia</taxon>
    </lineage>
</organism>
<protein>
    <submittedName>
        <fullName evidence="1">Uncharacterized protein</fullName>
    </submittedName>
</protein>
<evidence type="ECO:0000313" key="2">
    <source>
        <dbReference type="Proteomes" id="UP000514533"/>
    </source>
</evidence>
<evidence type="ECO:0000313" key="1">
    <source>
        <dbReference type="EMBL" id="QMS36939.1"/>
    </source>
</evidence>
<dbReference type="AlphaFoldDB" id="A0A0Q3CHD1"/>
<dbReference type="EMBL" id="CP055981">
    <property type="protein sequence ID" value="QMS36939.1"/>
    <property type="molecule type" value="Genomic_DNA"/>
</dbReference>
<reference evidence="1 2" key="1">
    <citation type="submission" date="2020-06" db="EMBL/GenBank/DDBJ databases">
        <title>REHAB project genomes.</title>
        <authorList>
            <person name="Shaw L.P."/>
        </authorList>
    </citation>
    <scope>NUCLEOTIDE SEQUENCE [LARGE SCALE GENOMIC DNA]</scope>
    <source>
        <strain evidence="1 2">RHB01-C20</strain>
    </source>
</reference>
<dbReference type="Proteomes" id="UP000514533">
    <property type="component" value="Chromosome"/>
</dbReference>
<dbReference type="RefSeq" id="WP_000132761.1">
    <property type="nucleotide sequence ID" value="NZ_BFGA01000061.1"/>
</dbReference>
<sequence length="75" mass="8351">MTDTTKFSVETKLDGLEALLGLLLSSLPIQERIKLAASGMELIKNLKSQPQQQRERGQDMCEYIAAVLDNSINQD</sequence>
<proteinExistence type="predicted"/>
<gene>
    <name evidence="1" type="ORF">HVV39_02405</name>
</gene>
<accession>A0A0Q3CHD1</accession>